<dbReference type="InterPro" id="IPR006311">
    <property type="entry name" value="TAT_signal"/>
</dbReference>
<evidence type="ECO:0000313" key="2">
    <source>
        <dbReference type="Proteomes" id="UP000320393"/>
    </source>
</evidence>
<gene>
    <name evidence="1" type="ORF">E6H02_03280</name>
</gene>
<proteinExistence type="predicted"/>
<dbReference type="EMBL" id="VBAM01000107">
    <property type="protein sequence ID" value="TMJ14440.1"/>
    <property type="molecule type" value="Genomic_DNA"/>
</dbReference>
<dbReference type="PROSITE" id="PS51318">
    <property type="entry name" value="TAT"/>
    <property type="match status" value="1"/>
</dbReference>
<name>A0A537M2D5_9BACT</name>
<dbReference type="Proteomes" id="UP000320393">
    <property type="component" value="Unassembled WGS sequence"/>
</dbReference>
<sequence>MRKSQPNVRRVSRRRFLARGGLVLGGALGLRIFPTAAYGATQRSGRIVAAVSERMLVLDPADHYSISATSVLRHIFDP</sequence>
<evidence type="ECO:0008006" key="3">
    <source>
        <dbReference type="Google" id="ProtNLM"/>
    </source>
</evidence>
<accession>A0A537M2D5</accession>
<reference evidence="1 2" key="1">
    <citation type="journal article" date="2019" name="Nat. Microbiol.">
        <title>Mediterranean grassland soil C-N compound turnover is dependent on rainfall and depth, and is mediated by genomically divergent microorganisms.</title>
        <authorList>
            <person name="Diamond S."/>
            <person name="Andeer P.F."/>
            <person name="Li Z."/>
            <person name="Crits-Christoph A."/>
            <person name="Burstein D."/>
            <person name="Anantharaman K."/>
            <person name="Lane K.R."/>
            <person name="Thomas B.C."/>
            <person name="Pan C."/>
            <person name="Northen T.R."/>
            <person name="Banfield J.F."/>
        </authorList>
    </citation>
    <scope>NUCLEOTIDE SEQUENCE [LARGE SCALE GENOMIC DNA]</scope>
    <source>
        <strain evidence="1">NP_5</strain>
    </source>
</reference>
<organism evidence="1 2">
    <name type="scientific">Candidatus Segetimicrobium genomatis</name>
    <dbReference type="NCBI Taxonomy" id="2569760"/>
    <lineage>
        <taxon>Bacteria</taxon>
        <taxon>Bacillati</taxon>
        <taxon>Candidatus Sysuimicrobiota</taxon>
        <taxon>Candidatus Sysuimicrobiia</taxon>
        <taxon>Candidatus Sysuimicrobiales</taxon>
        <taxon>Candidatus Segetimicrobiaceae</taxon>
        <taxon>Candidatus Segetimicrobium</taxon>
    </lineage>
</organism>
<dbReference type="AlphaFoldDB" id="A0A537M2D5"/>
<comment type="caution">
    <text evidence="1">The sequence shown here is derived from an EMBL/GenBank/DDBJ whole genome shotgun (WGS) entry which is preliminary data.</text>
</comment>
<feature type="non-terminal residue" evidence="1">
    <location>
        <position position="78"/>
    </location>
</feature>
<protein>
    <recommendedName>
        <fullName evidence="3">Twin-arginine translocation signal domain-containing protein</fullName>
    </recommendedName>
</protein>
<evidence type="ECO:0000313" key="1">
    <source>
        <dbReference type="EMBL" id="TMJ14440.1"/>
    </source>
</evidence>